<dbReference type="PIRSF" id="PIRSF006162">
    <property type="entry name" value="PgpA"/>
    <property type="match status" value="1"/>
</dbReference>
<dbReference type="InterPro" id="IPR036681">
    <property type="entry name" value="PgpA-like_sf"/>
</dbReference>
<keyword evidence="1" id="KW-0472">Membrane</keyword>
<reference evidence="3" key="1">
    <citation type="journal article" date="2015" name="PeerJ">
        <title>First genomic representation of candidate bacterial phylum KSB3 points to enhanced environmental sensing as a trigger of wastewater bulking.</title>
        <authorList>
            <person name="Sekiguchi Y."/>
            <person name="Ohashi A."/>
            <person name="Parks D.H."/>
            <person name="Yamauchi T."/>
            <person name="Tyson G.W."/>
            <person name="Hugenholtz P."/>
        </authorList>
    </citation>
    <scope>NUCLEOTIDE SEQUENCE [LARGE SCALE GENOMIC DNA]</scope>
</reference>
<dbReference type="Pfam" id="PF04608">
    <property type="entry name" value="PgpA"/>
    <property type="match status" value="1"/>
</dbReference>
<dbReference type="AlphaFoldDB" id="A0A081C0Z0"/>
<keyword evidence="4" id="KW-1185">Reference proteome</keyword>
<evidence type="ECO:0000256" key="1">
    <source>
        <dbReference type="SAM" id="Phobius"/>
    </source>
</evidence>
<evidence type="ECO:0000313" key="3">
    <source>
        <dbReference type="EMBL" id="GAK58245.1"/>
    </source>
</evidence>
<accession>A0A081C0Z0</accession>
<gene>
    <name evidence="3" type="ORF">U27_05218</name>
</gene>
<dbReference type="InterPro" id="IPR007686">
    <property type="entry name" value="YutG/PgpA"/>
</dbReference>
<dbReference type="EMBL" id="DF820467">
    <property type="protein sequence ID" value="GAK58245.1"/>
    <property type="molecule type" value="Genomic_DNA"/>
</dbReference>
<dbReference type="SUPFAM" id="SSF101307">
    <property type="entry name" value="YutG-like"/>
    <property type="match status" value="1"/>
</dbReference>
<evidence type="ECO:0000259" key="2">
    <source>
        <dbReference type="Pfam" id="PF04608"/>
    </source>
</evidence>
<dbReference type="CDD" id="cd06971">
    <property type="entry name" value="PgpA"/>
    <property type="match status" value="1"/>
</dbReference>
<dbReference type="eggNOG" id="COG1267">
    <property type="taxonomic scope" value="Bacteria"/>
</dbReference>
<dbReference type="PANTHER" id="PTHR36305">
    <property type="entry name" value="PHOSPHATIDYLGLYCEROPHOSPHATASE A"/>
    <property type="match status" value="1"/>
</dbReference>
<feature type="domain" description="YutG/PgpA" evidence="2">
    <location>
        <begin position="14"/>
        <end position="158"/>
    </location>
</feature>
<dbReference type="STRING" id="1499967.U27_05218"/>
<feature type="transmembrane region" description="Helical" evidence="1">
    <location>
        <begin position="137"/>
        <end position="161"/>
    </location>
</feature>
<protein>
    <submittedName>
        <fullName evidence="3">Phosphatidylglycerophosphatase</fullName>
    </submittedName>
</protein>
<evidence type="ECO:0000313" key="4">
    <source>
        <dbReference type="Proteomes" id="UP000030661"/>
    </source>
</evidence>
<feature type="transmembrane region" description="Helical" evidence="1">
    <location>
        <begin position="9"/>
        <end position="26"/>
    </location>
</feature>
<dbReference type="HOGENOM" id="CLU_103734_0_1_0"/>
<sequence length="175" mass="19909">MEKQQKKYYAYLLIGSAFGLGLMPFAPGTFGTLFGVFLHVVIALTFPLSLQWPALFVVFFLVCAANNWLTPWAEAYWQQEDPGHFVLDEVAGYLLVPLLFRQGQLWQVALWGFLLFRVFDIIKIPPARQVDQQIHGAWGILLDDLISSVYAVLVLHGLWWLGPKIGLARWLISSM</sequence>
<dbReference type="GO" id="GO:0008962">
    <property type="term" value="F:phosphatidylglycerophosphatase activity"/>
    <property type="evidence" value="ECO:0007669"/>
    <property type="project" value="InterPro"/>
</dbReference>
<dbReference type="Proteomes" id="UP000030661">
    <property type="component" value="Unassembled WGS sequence"/>
</dbReference>
<keyword evidence="1" id="KW-1133">Transmembrane helix</keyword>
<name>A0A081C0Z0_VECG1</name>
<organism evidence="3">
    <name type="scientific">Vecturithrix granuli</name>
    <dbReference type="NCBI Taxonomy" id="1499967"/>
    <lineage>
        <taxon>Bacteria</taxon>
        <taxon>Candidatus Moduliflexota</taxon>
        <taxon>Candidatus Vecturitrichia</taxon>
        <taxon>Candidatus Vecturitrichales</taxon>
        <taxon>Candidatus Vecturitrichaceae</taxon>
        <taxon>Candidatus Vecturithrix</taxon>
    </lineage>
</organism>
<proteinExistence type="predicted"/>
<keyword evidence="1" id="KW-0812">Transmembrane</keyword>
<dbReference type="PANTHER" id="PTHR36305:SF1">
    <property type="entry name" value="PHOSPHATIDYLGLYCEROPHOSPHATASE A"/>
    <property type="match status" value="1"/>
</dbReference>
<dbReference type="GO" id="GO:0006629">
    <property type="term" value="P:lipid metabolic process"/>
    <property type="evidence" value="ECO:0007669"/>
    <property type="project" value="InterPro"/>
</dbReference>
<dbReference type="InterPro" id="IPR026037">
    <property type="entry name" value="PgpA"/>
</dbReference>